<comment type="caution">
    <text evidence="2">The sequence shown here is derived from an EMBL/GenBank/DDBJ whole genome shotgun (WGS) entry which is preliminary data.</text>
</comment>
<keyword evidence="1" id="KW-0472">Membrane</keyword>
<dbReference type="AlphaFoldDB" id="A0A1V9YPQ2"/>
<organism evidence="2 3">
    <name type="scientific">Thraustotheca clavata</name>
    <dbReference type="NCBI Taxonomy" id="74557"/>
    <lineage>
        <taxon>Eukaryota</taxon>
        <taxon>Sar</taxon>
        <taxon>Stramenopiles</taxon>
        <taxon>Oomycota</taxon>
        <taxon>Saprolegniomycetes</taxon>
        <taxon>Saprolegniales</taxon>
        <taxon>Achlyaceae</taxon>
        <taxon>Thraustotheca</taxon>
    </lineage>
</organism>
<feature type="non-terminal residue" evidence="2">
    <location>
        <position position="220"/>
    </location>
</feature>
<evidence type="ECO:0008006" key="4">
    <source>
        <dbReference type="Google" id="ProtNLM"/>
    </source>
</evidence>
<evidence type="ECO:0000313" key="3">
    <source>
        <dbReference type="Proteomes" id="UP000243217"/>
    </source>
</evidence>
<feature type="transmembrane region" description="Helical" evidence="1">
    <location>
        <begin position="131"/>
        <end position="150"/>
    </location>
</feature>
<feature type="transmembrane region" description="Helical" evidence="1">
    <location>
        <begin position="171"/>
        <end position="197"/>
    </location>
</feature>
<accession>A0A1V9YPQ2</accession>
<keyword evidence="1" id="KW-1133">Transmembrane helix</keyword>
<keyword evidence="1" id="KW-0812">Transmembrane</keyword>
<proteinExistence type="predicted"/>
<dbReference type="EMBL" id="JNBS01003382">
    <property type="protein sequence ID" value="OQR87663.1"/>
    <property type="molecule type" value="Genomic_DNA"/>
</dbReference>
<dbReference type="Proteomes" id="UP000243217">
    <property type="component" value="Unassembled WGS sequence"/>
</dbReference>
<gene>
    <name evidence="2" type="ORF">THRCLA_10440</name>
</gene>
<evidence type="ECO:0000313" key="2">
    <source>
        <dbReference type="EMBL" id="OQR87663.1"/>
    </source>
</evidence>
<feature type="non-terminal residue" evidence="2">
    <location>
        <position position="1"/>
    </location>
</feature>
<sequence>SVTNSKGDDFEFGHINLTPALQVTCSALESSRLESLALFRDQPSADFSTLGTSAQVSQISQHIENPMKQVINKLNSTIQVVEMIVIETSGDFRKGKDIAKTNCTSIPISDYRHESSMLDSNISSWYRLVRALRLVGQIVFALVVGCYYAISSDTNFDDISRLRRIQRALGILLRIPAQVIIYGSWFPVLLFVSAHYIDSTAIYLFIFRAFTSPNGDLQLT</sequence>
<dbReference type="OrthoDB" id="66163at2759"/>
<protein>
    <recommendedName>
        <fullName evidence="4">Transmembrane protein</fullName>
    </recommendedName>
</protein>
<evidence type="ECO:0000256" key="1">
    <source>
        <dbReference type="SAM" id="Phobius"/>
    </source>
</evidence>
<reference evidence="2 3" key="1">
    <citation type="journal article" date="2014" name="Genome Biol. Evol.">
        <title>The secreted proteins of Achlya hypogyna and Thraustotheca clavata identify the ancestral oomycete secretome and reveal gene acquisitions by horizontal gene transfer.</title>
        <authorList>
            <person name="Misner I."/>
            <person name="Blouin N."/>
            <person name="Leonard G."/>
            <person name="Richards T.A."/>
            <person name="Lane C.E."/>
        </authorList>
    </citation>
    <scope>NUCLEOTIDE SEQUENCE [LARGE SCALE GENOMIC DNA]</scope>
    <source>
        <strain evidence="2 3">ATCC 34112</strain>
    </source>
</reference>
<keyword evidence="3" id="KW-1185">Reference proteome</keyword>
<name>A0A1V9YPQ2_9STRA</name>